<proteinExistence type="predicted"/>
<protein>
    <submittedName>
        <fullName evidence="2">Ovule protein</fullName>
    </submittedName>
</protein>
<keyword evidence="1" id="KW-1133">Transmembrane helix</keyword>
<keyword evidence="1" id="KW-0472">Membrane</keyword>
<organism evidence="2">
    <name type="scientific">Anisakis simplex</name>
    <name type="common">Herring worm</name>
    <dbReference type="NCBI Taxonomy" id="6269"/>
    <lineage>
        <taxon>Eukaryota</taxon>
        <taxon>Metazoa</taxon>
        <taxon>Ecdysozoa</taxon>
        <taxon>Nematoda</taxon>
        <taxon>Chromadorea</taxon>
        <taxon>Rhabditida</taxon>
        <taxon>Spirurina</taxon>
        <taxon>Ascaridomorpha</taxon>
        <taxon>Ascaridoidea</taxon>
        <taxon>Anisakidae</taxon>
        <taxon>Anisakis</taxon>
        <taxon>Anisakis simplex complex</taxon>
    </lineage>
</organism>
<dbReference type="AlphaFoldDB" id="A0A0M3JAS1"/>
<feature type="transmembrane region" description="Helical" evidence="1">
    <location>
        <begin position="31"/>
        <end position="54"/>
    </location>
</feature>
<name>A0A0M3JAS1_ANISI</name>
<dbReference type="WBParaSite" id="ASIM_0000469301-mRNA-1">
    <property type="protein sequence ID" value="ASIM_0000469301-mRNA-1"/>
    <property type="gene ID" value="ASIM_0000469301"/>
</dbReference>
<reference evidence="2" key="1">
    <citation type="submission" date="2017-02" db="UniProtKB">
        <authorList>
            <consortium name="WormBaseParasite"/>
        </authorList>
    </citation>
    <scope>IDENTIFICATION</scope>
</reference>
<keyword evidence="1" id="KW-0812">Transmembrane</keyword>
<evidence type="ECO:0000313" key="2">
    <source>
        <dbReference type="WBParaSite" id="ASIM_0000469301-mRNA-1"/>
    </source>
</evidence>
<accession>A0A0M3JAS1</accession>
<sequence length="59" mass="6932">LKNVWIDVSLRRVAHIRQTMHQFLCSVFSDLFVLINCHDWSLVSLLLLLLVLLLEDSRV</sequence>
<evidence type="ECO:0000256" key="1">
    <source>
        <dbReference type="SAM" id="Phobius"/>
    </source>
</evidence>